<evidence type="ECO:0000313" key="1">
    <source>
        <dbReference type="EMBL" id="SJZ42528.1"/>
    </source>
</evidence>
<dbReference type="EMBL" id="FUWL01000005">
    <property type="protein sequence ID" value="SJZ42528.1"/>
    <property type="molecule type" value="Genomic_DNA"/>
</dbReference>
<protein>
    <submittedName>
        <fullName evidence="1">Uncharacterized protein</fullName>
    </submittedName>
</protein>
<dbReference type="RefSeq" id="WP_025839128.1">
    <property type="nucleotide sequence ID" value="NZ_FUWL01000005.1"/>
</dbReference>
<gene>
    <name evidence="1" type="ORF">SAMN02745205_00755</name>
</gene>
<organism evidence="1 2">
    <name type="scientific">Porphyromonas cangingivalis</name>
    <dbReference type="NCBI Taxonomy" id="36874"/>
    <lineage>
        <taxon>Bacteria</taxon>
        <taxon>Pseudomonadati</taxon>
        <taxon>Bacteroidota</taxon>
        <taxon>Bacteroidia</taxon>
        <taxon>Bacteroidales</taxon>
        <taxon>Porphyromonadaceae</taxon>
        <taxon>Porphyromonas</taxon>
    </lineage>
</organism>
<evidence type="ECO:0000313" key="2">
    <source>
        <dbReference type="Proteomes" id="UP000189956"/>
    </source>
</evidence>
<sequence>MNIQDLRIGDMVQYKATKFPMTVVGIFTTLGDDPKKGTVNLDFDGNDGDVFEENVEDLEFCDLRYHLKDWAEVGKSEFYCPLHGFPFKLGYHVDGWGGQYFRYTVILSGDLHHKVGEAQTLAEAKALAETHLNEMVDRFLKGISK</sequence>
<proteinExistence type="predicted"/>
<reference evidence="1 2" key="1">
    <citation type="submission" date="2017-02" db="EMBL/GenBank/DDBJ databases">
        <authorList>
            <person name="Peterson S.W."/>
        </authorList>
    </citation>
    <scope>NUCLEOTIDE SEQUENCE [LARGE SCALE GENOMIC DNA]</scope>
    <source>
        <strain evidence="1 2">ATCC 700135</strain>
    </source>
</reference>
<dbReference type="Proteomes" id="UP000189956">
    <property type="component" value="Unassembled WGS sequence"/>
</dbReference>
<dbReference type="AlphaFoldDB" id="A0A1T4KJE9"/>
<accession>A0A1T4KJE9</accession>
<name>A0A1T4KJE9_PORCN</name>